<dbReference type="Pfam" id="PF01169">
    <property type="entry name" value="GDT1"/>
    <property type="match status" value="2"/>
</dbReference>
<comment type="caution">
    <text evidence="7">Lacks conserved residue(s) required for the propagation of feature annotation.</text>
</comment>
<dbReference type="GO" id="GO:0015085">
    <property type="term" value="F:calcium ion transmembrane transporter activity"/>
    <property type="evidence" value="ECO:0007669"/>
    <property type="project" value="TreeGrafter"/>
</dbReference>
<evidence type="ECO:0000256" key="8">
    <source>
        <dbReference type="SAM" id="MobiDB-lite"/>
    </source>
</evidence>
<keyword evidence="4" id="KW-0106">Calcium</keyword>
<dbReference type="Gene3D" id="1.10.238.10">
    <property type="entry name" value="EF-hand"/>
    <property type="match status" value="1"/>
</dbReference>
<dbReference type="InterPro" id="IPR018247">
    <property type="entry name" value="EF_Hand_1_Ca_BS"/>
</dbReference>
<dbReference type="SMART" id="SM00054">
    <property type="entry name" value="EFh"/>
    <property type="match status" value="1"/>
</dbReference>
<dbReference type="GO" id="GO:0016020">
    <property type="term" value="C:membrane"/>
    <property type="evidence" value="ECO:0007669"/>
    <property type="project" value="UniProtKB-SubCell"/>
</dbReference>
<sequence length="303" mass="32418">MTKMTVPRTLAAALFVAGLAMATADGVFDAIDTNHDGTIDKSEYAEGLKKLEAFLQKPLPASSTSSSFVGGMLDFNLVGFWKAFTSSLAMIIATEIGDKTFFIAAVLSMKHSRSAVFTGAILALVIMTILSTAMGLVLPNIMPRKYTHILGGVLFMYFGCKLIYDSQQMEQGRVSDELEEVEESLLQQSNKKEEDEEGGRPMSSQNSSKNGSKTGWYPVALQSLTLTFLAEWGDRSQIATIALAAAKNPVGVTVGGCLGHSLCTGLAVIGGRMLAARISEKTVTLGGGCVFIIFGLHSLFFEE</sequence>
<dbReference type="GO" id="GO:0032468">
    <property type="term" value="P:Golgi calcium ion homeostasis"/>
    <property type="evidence" value="ECO:0007669"/>
    <property type="project" value="TreeGrafter"/>
</dbReference>
<keyword evidence="7" id="KW-0732">Signal</keyword>
<keyword evidence="3 7" id="KW-0812">Transmembrane</keyword>
<evidence type="ECO:0000256" key="5">
    <source>
        <dbReference type="ARBA" id="ARBA00022989"/>
    </source>
</evidence>
<feature type="transmembrane region" description="Helical" evidence="7">
    <location>
        <begin position="75"/>
        <end position="94"/>
    </location>
</feature>
<evidence type="ECO:0000313" key="10">
    <source>
        <dbReference type="EMBL" id="CAE0422315.1"/>
    </source>
</evidence>
<evidence type="ECO:0000256" key="2">
    <source>
        <dbReference type="ARBA" id="ARBA00009190"/>
    </source>
</evidence>
<feature type="region of interest" description="Disordered" evidence="8">
    <location>
        <begin position="180"/>
        <end position="212"/>
    </location>
</feature>
<dbReference type="PROSITE" id="PS50222">
    <property type="entry name" value="EF_HAND_2"/>
    <property type="match status" value="1"/>
</dbReference>
<feature type="transmembrane region" description="Helical" evidence="7">
    <location>
        <begin position="282"/>
        <end position="301"/>
    </location>
</feature>
<keyword evidence="5 7" id="KW-1133">Transmembrane helix</keyword>
<dbReference type="Pfam" id="PF13202">
    <property type="entry name" value="EF-hand_5"/>
    <property type="match status" value="1"/>
</dbReference>
<evidence type="ECO:0000256" key="1">
    <source>
        <dbReference type="ARBA" id="ARBA00004141"/>
    </source>
</evidence>
<evidence type="ECO:0000256" key="3">
    <source>
        <dbReference type="ARBA" id="ARBA00022692"/>
    </source>
</evidence>
<accession>A0A7S3PEH6</accession>
<feature type="transmembrane region" description="Helical" evidence="7">
    <location>
        <begin position="115"/>
        <end position="134"/>
    </location>
</feature>
<feature type="transmembrane region" description="Helical" evidence="7">
    <location>
        <begin position="146"/>
        <end position="164"/>
    </location>
</feature>
<evidence type="ECO:0000256" key="4">
    <source>
        <dbReference type="ARBA" id="ARBA00022837"/>
    </source>
</evidence>
<evidence type="ECO:0000259" key="9">
    <source>
        <dbReference type="PROSITE" id="PS50222"/>
    </source>
</evidence>
<protein>
    <recommendedName>
        <fullName evidence="7">GDT1 family protein</fullName>
    </recommendedName>
</protein>
<feature type="domain" description="EF-hand" evidence="9">
    <location>
        <begin position="19"/>
        <end position="54"/>
    </location>
</feature>
<dbReference type="GO" id="GO:0005794">
    <property type="term" value="C:Golgi apparatus"/>
    <property type="evidence" value="ECO:0007669"/>
    <property type="project" value="TreeGrafter"/>
</dbReference>
<evidence type="ECO:0000256" key="7">
    <source>
        <dbReference type="RuleBase" id="RU365102"/>
    </source>
</evidence>
<gene>
    <name evidence="10" type="ORF">ACOF00016_LOCUS18893</name>
</gene>
<feature type="signal peptide" evidence="7">
    <location>
        <begin position="1"/>
        <end position="24"/>
    </location>
</feature>
<dbReference type="InterPro" id="IPR001727">
    <property type="entry name" value="GDT1-like"/>
</dbReference>
<dbReference type="PANTHER" id="PTHR12608">
    <property type="entry name" value="TRANSMEMBRANE PROTEIN HTP-1 RELATED"/>
    <property type="match status" value="1"/>
</dbReference>
<dbReference type="InterPro" id="IPR011992">
    <property type="entry name" value="EF-hand-dom_pair"/>
</dbReference>
<evidence type="ECO:0000256" key="6">
    <source>
        <dbReference type="ARBA" id="ARBA00023136"/>
    </source>
</evidence>
<feature type="chain" id="PRO_5031594952" description="GDT1 family protein" evidence="7">
    <location>
        <begin position="25"/>
        <end position="303"/>
    </location>
</feature>
<comment type="similarity">
    <text evidence="2 7">Belongs to the GDT1 family.</text>
</comment>
<dbReference type="SUPFAM" id="SSF47473">
    <property type="entry name" value="EF-hand"/>
    <property type="match status" value="1"/>
</dbReference>
<dbReference type="InterPro" id="IPR002048">
    <property type="entry name" value="EF_hand_dom"/>
</dbReference>
<dbReference type="EMBL" id="HBIM01025401">
    <property type="protein sequence ID" value="CAE0422315.1"/>
    <property type="molecule type" value="Transcribed_RNA"/>
</dbReference>
<feature type="compositionally biased region" description="Polar residues" evidence="8">
    <location>
        <begin position="202"/>
        <end position="212"/>
    </location>
</feature>
<keyword evidence="6 7" id="KW-0472">Membrane</keyword>
<dbReference type="GO" id="GO:0005384">
    <property type="term" value="F:manganese ion transmembrane transporter activity"/>
    <property type="evidence" value="ECO:0007669"/>
    <property type="project" value="TreeGrafter"/>
</dbReference>
<dbReference type="InterPro" id="IPR049555">
    <property type="entry name" value="GDT1-like_CS"/>
</dbReference>
<dbReference type="GO" id="GO:0005509">
    <property type="term" value="F:calcium ion binding"/>
    <property type="evidence" value="ECO:0007669"/>
    <property type="project" value="InterPro"/>
</dbReference>
<dbReference type="GO" id="GO:0032472">
    <property type="term" value="P:Golgi calcium ion transport"/>
    <property type="evidence" value="ECO:0007669"/>
    <property type="project" value="TreeGrafter"/>
</dbReference>
<reference evidence="10" key="1">
    <citation type="submission" date="2021-01" db="EMBL/GenBank/DDBJ databases">
        <authorList>
            <person name="Corre E."/>
            <person name="Pelletier E."/>
            <person name="Niang G."/>
            <person name="Scheremetjew M."/>
            <person name="Finn R."/>
            <person name="Kale V."/>
            <person name="Holt S."/>
            <person name="Cochrane G."/>
            <person name="Meng A."/>
            <person name="Brown T."/>
            <person name="Cohen L."/>
        </authorList>
    </citation>
    <scope>NUCLEOTIDE SEQUENCE</scope>
    <source>
        <strain evidence="10">CCMP127</strain>
    </source>
</reference>
<dbReference type="PROSITE" id="PS00018">
    <property type="entry name" value="EF_HAND_1"/>
    <property type="match status" value="1"/>
</dbReference>
<name>A0A7S3PEH6_9STRA</name>
<comment type="subcellular location">
    <subcellularLocation>
        <location evidence="1 7">Membrane</location>
        <topology evidence="1 7">Multi-pass membrane protein</topology>
    </subcellularLocation>
</comment>
<dbReference type="PANTHER" id="PTHR12608:SF1">
    <property type="entry name" value="TRANSMEMBRANE PROTEIN 165"/>
    <property type="match status" value="1"/>
</dbReference>
<dbReference type="PROSITE" id="PS01214">
    <property type="entry name" value="UPF0016"/>
    <property type="match status" value="1"/>
</dbReference>
<organism evidence="10">
    <name type="scientific">Amphora coffeiformis</name>
    <dbReference type="NCBI Taxonomy" id="265554"/>
    <lineage>
        <taxon>Eukaryota</taxon>
        <taxon>Sar</taxon>
        <taxon>Stramenopiles</taxon>
        <taxon>Ochrophyta</taxon>
        <taxon>Bacillariophyta</taxon>
        <taxon>Bacillariophyceae</taxon>
        <taxon>Bacillariophycidae</taxon>
        <taxon>Thalassiophysales</taxon>
        <taxon>Catenulaceae</taxon>
        <taxon>Amphora</taxon>
    </lineage>
</organism>
<proteinExistence type="inferred from homology"/>
<dbReference type="AlphaFoldDB" id="A0A7S3PEH6"/>